<organism evidence="9 10">
    <name type="scientific">Nephila pilipes</name>
    <name type="common">Giant wood spider</name>
    <name type="synonym">Nephila maculata</name>
    <dbReference type="NCBI Taxonomy" id="299642"/>
    <lineage>
        <taxon>Eukaryota</taxon>
        <taxon>Metazoa</taxon>
        <taxon>Ecdysozoa</taxon>
        <taxon>Arthropoda</taxon>
        <taxon>Chelicerata</taxon>
        <taxon>Arachnida</taxon>
        <taxon>Araneae</taxon>
        <taxon>Araneomorphae</taxon>
        <taxon>Entelegynae</taxon>
        <taxon>Araneoidea</taxon>
        <taxon>Nephilidae</taxon>
        <taxon>Nephila</taxon>
    </lineage>
</organism>
<dbReference type="OrthoDB" id="6499484at2759"/>
<dbReference type="Pfam" id="PF00653">
    <property type="entry name" value="BIR"/>
    <property type="match status" value="2"/>
</dbReference>
<name>A0A8X6P405_NEPPI</name>
<dbReference type="SMART" id="SM00184">
    <property type="entry name" value="RING"/>
    <property type="match status" value="1"/>
</dbReference>
<evidence type="ECO:0000313" key="9">
    <source>
        <dbReference type="EMBL" id="GFT45510.1"/>
    </source>
</evidence>
<dbReference type="SMART" id="SM00238">
    <property type="entry name" value="BIR"/>
    <property type="match status" value="2"/>
</dbReference>
<feature type="domain" description="RING-type" evidence="8">
    <location>
        <begin position="485"/>
        <end position="520"/>
    </location>
</feature>
<dbReference type="GO" id="GO:0051726">
    <property type="term" value="P:regulation of cell cycle"/>
    <property type="evidence" value="ECO:0007669"/>
    <property type="project" value="TreeGrafter"/>
</dbReference>
<evidence type="ECO:0000256" key="1">
    <source>
        <dbReference type="ARBA" id="ARBA00006672"/>
    </source>
</evidence>
<dbReference type="Gene3D" id="3.30.40.10">
    <property type="entry name" value="Zinc/RING finger domain, C3HC4 (zinc finger)"/>
    <property type="match status" value="1"/>
</dbReference>
<keyword evidence="7" id="KW-0472">Membrane</keyword>
<dbReference type="GO" id="GO:0005737">
    <property type="term" value="C:cytoplasm"/>
    <property type="evidence" value="ECO:0007669"/>
    <property type="project" value="TreeGrafter"/>
</dbReference>
<feature type="region of interest" description="Disordered" evidence="6">
    <location>
        <begin position="261"/>
        <end position="291"/>
    </location>
</feature>
<gene>
    <name evidence="9" type="primary">birc7</name>
    <name evidence="9" type="ORF">NPIL_499722</name>
</gene>
<dbReference type="PROSITE" id="PS50089">
    <property type="entry name" value="ZF_RING_2"/>
    <property type="match status" value="1"/>
</dbReference>
<proteinExistence type="inferred from homology"/>
<dbReference type="CDD" id="cd00022">
    <property type="entry name" value="BIR"/>
    <property type="match status" value="2"/>
</dbReference>
<protein>
    <recommendedName>
        <fullName evidence="8">RING-type domain-containing protein</fullName>
    </recommendedName>
</protein>
<keyword evidence="7" id="KW-0812">Transmembrane</keyword>
<evidence type="ECO:0000256" key="2">
    <source>
        <dbReference type="ARBA" id="ARBA00022723"/>
    </source>
</evidence>
<dbReference type="InterPro" id="IPR001841">
    <property type="entry name" value="Znf_RING"/>
</dbReference>
<dbReference type="EMBL" id="BMAW01110928">
    <property type="protein sequence ID" value="GFT45510.1"/>
    <property type="molecule type" value="Genomic_DNA"/>
</dbReference>
<evidence type="ECO:0000313" key="10">
    <source>
        <dbReference type="Proteomes" id="UP000887013"/>
    </source>
</evidence>
<comment type="similarity">
    <text evidence="1">Belongs to the IAP family.</text>
</comment>
<evidence type="ECO:0000256" key="6">
    <source>
        <dbReference type="SAM" id="MobiDB-lite"/>
    </source>
</evidence>
<keyword evidence="4" id="KW-0862">Zinc</keyword>
<dbReference type="PANTHER" id="PTHR10044">
    <property type="entry name" value="INHIBITOR OF APOPTOSIS"/>
    <property type="match status" value="1"/>
</dbReference>
<dbReference type="PROSITE" id="PS50143">
    <property type="entry name" value="BIR_REPEAT_2"/>
    <property type="match status" value="2"/>
</dbReference>
<dbReference type="SUPFAM" id="SSF57924">
    <property type="entry name" value="Inhibitor of apoptosis (IAP) repeat"/>
    <property type="match status" value="2"/>
</dbReference>
<keyword evidence="7" id="KW-1133">Transmembrane helix</keyword>
<dbReference type="PANTHER" id="PTHR10044:SF139">
    <property type="entry name" value="DEATH-ASSOCIATED INHIBITOR OF APOPTOSIS 2"/>
    <property type="match status" value="1"/>
</dbReference>
<dbReference type="InterPro" id="IPR050784">
    <property type="entry name" value="IAP"/>
</dbReference>
<keyword evidence="2" id="KW-0479">Metal-binding</keyword>
<dbReference type="InterPro" id="IPR013083">
    <property type="entry name" value="Znf_RING/FYVE/PHD"/>
</dbReference>
<dbReference type="CDD" id="cd16510">
    <property type="entry name" value="RING-HC_IAPs"/>
    <property type="match status" value="1"/>
</dbReference>
<keyword evidence="3 5" id="KW-0863">Zinc-finger</keyword>
<evidence type="ECO:0000256" key="7">
    <source>
        <dbReference type="SAM" id="Phobius"/>
    </source>
</evidence>
<dbReference type="GO" id="GO:0005634">
    <property type="term" value="C:nucleus"/>
    <property type="evidence" value="ECO:0007669"/>
    <property type="project" value="TreeGrafter"/>
</dbReference>
<dbReference type="GO" id="GO:0008270">
    <property type="term" value="F:zinc ion binding"/>
    <property type="evidence" value="ECO:0007669"/>
    <property type="project" value="UniProtKB-KW"/>
</dbReference>
<comment type="caution">
    <text evidence="9">The sequence shown here is derived from an EMBL/GenBank/DDBJ whole genome shotgun (WGS) entry which is preliminary data.</text>
</comment>
<keyword evidence="10" id="KW-1185">Reference proteome</keyword>
<dbReference type="FunFam" id="1.10.1170.10:FF:000002">
    <property type="entry name" value="Baculoviral IAP repeat containing 7"/>
    <property type="match status" value="1"/>
</dbReference>
<dbReference type="Gene3D" id="1.10.1170.10">
    <property type="entry name" value="Inhibitor Of Apoptosis Protein (2mihbC-IAP-1), Chain A"/>
    <property type="match status" value="2"/>
</dbReference>
<dbReference type="AlphaFoldDB" id="A0A8X6P405"/>
<evidence type="ECO:0000256" key="5">
    <source>
        <dbReference type="PROSITE-ProRule" id="PRU00175"/>
    </source>
</evidence>
<evidence type="ECO:0000256" key="3">
    <source>
        <dbReference type="ARBA" id="ARBA00022771"/>
    </source>
</evidence>
<accession>A0A8X6P405</accession>
<feature type="compositionally biased region" description="Polar residues" evidence="6">
    <location>
        <begin position="274"/>
        <end position="283"/>
    </location>
</feature>
<sequence>MDIHQNRVKVNVQREFQGRETARFAVTKFPIFIFLFLVLFRLQIEAGLHYSTSARLKFPFLLCFSFLIFIMLDIDNFGVQNRINCDGSNEDYTFYSSQPVFFFNFQEVTEKLAAMISEISPTHWNDLNEMAIKKYIPDDVIDRRIEEIKDIVDEIDNPSYISLERYVSDENAKNKELFEVMKFEVNRFNSFTDRWPLSYVNPKELAEYGFFYLQSEDQVQCAFCGIVIDDWNVGDKPLKEHIKKVPKCPFLLSLNTGNVPMNRSKSNDPKSNRHVQNVNPRNSLSHKPKKPQMSNIKSRLLSFKGWPLIMLSSQQLAECGFYYTGVSDIVTCFYCNGSLGQWGINDDPLEEHEKFFPDCGYLDYIKSKKKSAMSQSLVTSPSLIQAQSSPAVTLETPSESVQNEVLRQACEIYPTLVVQKVAVEHLKRTGQHFKSLHDLIDAILEHNNKQELTKSKCSFPIVNGEVPSESHNSSNATQTTKKDICKICMDEEMDVVFEPCRHLVSCHKCAVQISNCPLCRTPVLNKMKVFRG</sequence>
<evidence type="ECO:0000259" key="8">
    <source>
        <dbReference type="PROSITE" id="PS50089"/>
    </source>
</evidence>
<dbReference type="InterPro" id="IPR001370">
    <property type="entry name" value="BIR_rpt"/>
</dbReference>
<evidence type="ECO:0000256" key="4">
    <source>
        <dbReference type="ARBA" id="ARBA00022833"/>
    </source>
</evidence>
<feature type="transmembrane region" description="Helical" evidence="7">
    <location>
        <begin position="21"/>
        <end position="44"/>
    </location>
</feature>
<dbReference type="Proteomes" id="UP000887013">
    <property type="component" value="Unassembled WGS sequence"/>
</dbReference>
<dbReference type="Pfam" id="PF13920">
    <property type="entry name" value="zf-C3HC4_3"/>
    <property type="match status" value="1"/>
</dbReference>
<reference evidence="9" key="1">
    <citation type="submission" date="2020-08" db="EMBL/GenBank/DDBJ databases">
        <title>Multicomponent nature underlies the extraordinary mechanical properties of spider dragline silk.</title>
        <authorList>
            <person name="Kono N."/>
            <person name="Nakamura H."/>
            <person name="Mori M."/>
            <person name="Yoshida Y."/>
            <person name="Ohtoshi R."/>
            <person name="Malay A.D."/>
            <person name="Moran D.A.P."/>
            <person name="Tomita M."/>
            <person name="Numata K."/>
            <person name="Arakawa K."/>
        </authorList>
    </citation>
    <scope>NUCLEOTIDE SEQUENCE</scope>
</reference>